<dbReference type="AlphaFoldDB" id="A0A6S6SX12"/>
<organism evidence="1">
    <name type="scientific">uncultured Sulfurovum sp</name>
    <dbReference type="NCBI Taxonomy" id="269237"/>
    <lineage>
        <taxon>Bacteria</taxon>
        <taxon>Pseudomonadati</taxon>
        <taxon>Campylobacterota</taxon>
        <taxon>Epsilonproteobacteria</taxon>
        <taxon>Campylobacterales</taxon>
        <taxon>Sulfurovaceae</taxon>
        <taxon>Sulfurovum</taxon>
        <taxon>environmental samples</taxon>
    </lineage>
</organism>
<protein>
    <recommendedName>
        <fullName evidence="2">PD-(D/E)XK nuclease superfamily protein</fullName>
    </recommendedName>
</protein>
<evidence type="ECO:0000313" key="1">
    <source>
        <dbReference type="EMBL" id="CAA6811621.1"/>
    </source>
</evidence>
<reference evidence="1" key="1">
    <citation type="submission" date="2020-01" db="EMBL/GenBank/DDBJ databases">
        <authorList>
            <person name="Meier V. D."/>
            <person name="Meier V D."/>
        </authorList>
    </citation>
    <scope>NUCLEOTIDE SEQUENCE</scope>
    <source>
        <strain evidence="1">HLG_WM_MAG_01</strain>
    </source>
</reference>
<evidence type="ECO:0008006" key="2">
    <source>
        <dbReference type="Google" id="ProtNLM"/>
    </source>
</evidence>
<proteinExistence type="predicted"/>
<sequence length="423" mass="49671">MEHIALENYDALFELIQNTLIRQEEQKKKGLNNYNMVNIVRKATHEVGMHSNIIYSLINPNSNHFQDDLFLNKFIETIILSKLELTSLQDFGQVYSVKAEEPTETSRRIDFTIKSNKYLIGIEMKVNAPDLHCQISDYYNHLKEESKNDNDQHVYIFYLTKYGSNPSDKSLKKNQNNKTCLLDFHKDDHVKNISFEKDVLNWIETCQKEVRNITNLNIALENYKEIVQKITNQYKGNVVSIKEELLNDTKSLRLALKLDKEMHTIKGQLLYNFFEKVKKKISDYNQNYKPVIILPEKNQLTPKKCTDSFTQKRGNTHFGLVFDCNFGNNKYFFIKVAQTGLYYGVVDTNKIKEIVDSKQKLEKFSYCHDKIRETLKLTSKHEKCAKYFGDINKLEQLIDSENILEEMVVDIQKIEEILKLEKV</sequence>
<dbReference type="Pfam" id="PF14281">
    <property type="entry name" value="PDDEXK_4"/>
    <property type="match status" value="1"/>
</dbReference>
<accession>A0A6S6SX12</accession>
<name>A0A6S6SX12_9BACT</name>
<dbReference type="InterPro" id="IPR029470">
    <property type="entry name" value="PDDEXK_4"/>
</dbReference>
<gene>
    <name evidence="1" type="ORF">HELGO_WM194</name>
</gene>
<dbReference type="EMBL" id="CACVAS010000058">
    <property type="protein sequence ID" value="CAA6811621.1"/>
    <property type="molecule type" value="Genomic_DNA"/>
</dbReference>